<dbReference type="SUPFAM" id="SSF54593">
    <property type="entry name" value="Glyoxalase/Bleomycin resistance protein/Dihydroxybiphenyl dioxygenase"/>
    <property type="match status" value="1"/>
</dbReference>
<dbReference type="Proteomes" id="UP000249046">
    <property type="component" value="Unassembled WGS sequence"/>
</dbReference>
<dbReference type="InterPro" id="IPR037523">
    <property type="entry name" value="VOC_core"/>
</dbReference>
<dbReference type="PANTHER" id="PTHR36503:SF3">
    <property type="entry name" value="BLR0126 PROTEIN"/>
    <property type="match status" value="1"/>
</dbReference>
<evidence type="ECO:0000313" key="3">
    <source>
        <dbReference type="Proteomes" id="UP000249046"/>
    </source>
</evidence>
<sequence length="129" mass="14144">MTSKFPPAVPEVPVTHLRAAADYYRQCLGFTLDWLDEDLGLAGISRGRCRMFLADAAFRTHYGNRGPVLTWLNLDSNADVDALHDAWRASGAQVLAAPESKPWGLHEFTATDLDGNLLRVFHDFGTGGA</sequence>
<dbReference type="Gene3D" id="3.10.180.10">
    <property type="entry name" value="2,3-Dihydroxybiphenyl 1,2-Dioxygenase, domain 1"/>
    <property type="match status" value="1"/>
</dbReference>
<dbReference type="AlphaFoldDB" id="A0A2W5KAZ7"/>
<dbReference type="InterPro" id="IPR029068">
    <property type="entry name" value="Glyas_Bleomycin-R_OHBP_Dase"/>
</dbReference>
<evidence type="ECO:0000259" key="1">
    <source>
        <dbReference type="PROSITE" id="PS51819"/>
    </source>
</evidence>
<dbReference type="PROSITE" id="PS51819">
    <property type="entry name" value="VOC"/>
    <property type="match status" value="1"/>
</dbReference>
<feature type="domain" description="VOC" evidence="1">
    <location>
        <begin position="6"/>
        <end position="123"/>
    </location>
</feature>
<organism evidence="2 3">
    <name type="scientific">Rhodanobacter denitrificans</name>
    <dbReference type="NCBI Taxonomy" id="666685"/>
    <lineage>
        <taxon>Bacteria</taxon>
        <taxon>Pseudomonadati</taxon>
        <taxon>Pseudomonadota</taxon>
        <taxon>Gammaproteobacteria</taxon>
        <taxon>Lysobacterales</taxon>
        <taxon>Rhodanobacteraceae</taxon>
        <taxon>Rhodanobacter</taxon>
    </lineage>
</organism>
<dbReference type="InterPro" id="IPR004360">
    <property type="entry name" value="Glyas_Fos-R_dOase_dom"/>
</dbReference>
<comment type="caution">
    <text evidence="2">The sequence shown here is derived from an EMBL/GenBank/DDBJ whole genome shotgun (WGS) entry which is preliminary data.</text>
</comment>
<dbReference type="EMBL" id="QFPO01000010">
    <property type="protein sequence ID" value="PZQ13199.1"/>
    <property type="molecule type" value="Genomic_DNA"/>
</dbReference>
<dbReference type="Pfam" id="PF00903">
    <property type="entry name" value="Glyoxalase"/>
    <property type="match status" value="1"/>
</dbReference>
<name>A0A2W5KAZ7_9GAMM</name>
<accession>A0A2W5KAZ7</accession>
<dbReference type="PANTHER" id="PTHR36503">
    <property type="entry name" value="BLR2520 PROTEIN"/>
    <property type="match status" value="1"/>
</dbReference>
<gene>
    <name evidence="2" type="ORF">DI564_11875</name>
</gene>
<protein>
    <submittedName>
        <fullName evidence="2">Bleomycin resistance family protein</fullName>
    </submittedName>
</protein>
<proteinExistence type="predicted"/>
<reference evidence="2 3" key="1">
    <citation type="submission" date="2017-08" db="EMBL/GenBank/DDBJ databases">
        <title>Infants hospitalized years apart are colonized by the same room-sourced microbial strains.</title>
        <authorList>
            <person name="Brooks B."/>
            <person name="Olm M.R."/>
            <person name="Firek B.A."/>
            <person name="Baker R."/>
            <person name="Thomas B.C."/>
            <person name="Morowitz M.J."/>
            <person name="Banfield J.F."/>
        </authorList>
    </citation>
    <scope>NUCLEOTIDE SEQUENCE [LARGE SCALE GENOMIC DNA]</scope>
    <source>
        <strain evidence="2">S2_005_003_R2_42</strain>
    </source>
</reference>
<evidence type="ECO:0000313" key="2">
    <source>
        <dbReference type="EMBL" id="PZQ13199.1"/>
    </source>
</evidence>